<evidence type="ECO:0000256" key="1">
    <source>
        <dbReference type="SAM" id="Phobius"/>
    </source>
</evidence>
<dbReference type="Proteomes" id="UP000008177">
    <property type="component" value="Unplaced contigs"/>
</dbReference>
<evidence type="ECO:0000313" key="2">
    <source>
        <dbReference type="EMBL" id="CCD47581.1"/>
    </source>
</evidence>
<dbReference type="AlphaFoldDB" id="G2Y4J1"/>
<gene>
    <name evidence="2" type="ORF">BofuT4_uP035610.1</name>
</gene>
<keyword evidence="1" id="KW-1133">Transmembrane helix</keyword>
<evidence type="ECO:0000313" key="3">
    <source>
        <dbReference type="Proteomes" id="UP000008177"/>
    </source>
</evidence>
<keyword evidence="1" id="KW-0472">Membrane</keyword>
<keyword evidence="1" id="KW-0812">Transmembrane</keyword>
<sequence length="59" mass="6592">MKSVSSLIQHARMRSQIKVSPSNEVNIMLGNIAISLLFSMAVAVLWLRGGYVNSPHKYF</sequence>
<protein>
    <submittedName>
        <fullName evidence="2">Uncharacterized protein</fullName>
    </submittedName>
</protein>
<name>G2Y4J1_BOTF4</name>
<dbReference type="EMBL" id="FQ790287">
    <property type="protein sequence ID" value="CCD47581.1"/>
    <property type="molecule type" value="Genomic_DNA"/>
</dbReference>
<organism evidence="2 3">
    <name type="scientific">Botryotinia fuckeliana (strain T4)</name>
    <name type="common">Noble rot fungus</name>
    <name type="synonym">Botrytis cinerea</name>
    <dbReference type="NCBI Taxonomy" id="999810"/>
    <lineage>
        <taxon>Eukaryota</taxon>
        <taxon>Fungi</taxon>
        <taxon>Dikarya</taxon>
        <taxon>Ascomycota</taxon>
        <taxon>Pezizomycotina</taxon>
        <taxon>Leotiomycetes</taxon>
        <taxon>Helotiales</taxon>
        <taxon>Sclerotiniaceae</taxon>
        <taxon>Botrytis</taxon>
    </lineage>
</organism>
<proteinExistence type="predicted"/>
<feature type="transmembrane region" description="Helical" evidence="1">
    <location>
        <begin position="27"/>
        <end position="47"/>
    </location>
</feature>
<reference evidence="3" key="1">
    <citation type="journal article" date="2011" name="PLoS Genet.">
        <title>Genomic analysis of the necrotrophic fungal pathogens Sclerotinia sclerotiorum and Botrytis cinerea.</title>
        <authorList>
            <person name="Amselem J."/>
            <person name="Cuomo C.A."/>
            <person name="van Kan J.A."/>
            <person name="Viaud M."/>
            <person name="Benito E.P."/>
            <person name="Couloux A."/>
            <person name="Coutinho P.M."/>
            <person name="de Vries R.P."/>
            <person name="Dyer P.S."/>
            <person name="Fillinger S."/>
            <person name="Fournier E."/>
            <person name="Gout L."/>
            <person name="Hahn M."/>
            <person name="Kohn L."/>
            <person name="Lapalu N."/>
            <person name="Plummer K.M."/>
            <person name="Pradier J.M."/>
            <person name="Quevillon E."/>
            <person name="Sharon A."/>
            <person name="Simon A."/>
            <person name="ten Have A."/>
            <person name="Tudzynski B."/>
            <person name="Tudzynski P."/>
            <person name="Wincker P."/>
            <person name="Andrew M."/>
            <person name="Anthouard V."/>
            <person name="Beever R.E."/>
            <person name="Beffa R."/>
            <person name="Benoit I."/>
            <person name="Bouzid O."/>
            <person name="Brault B."/>
            <person name="Chen Z."/>
            <person name="Choquer M."/>
            <person name="Collemare J."/>
            <person name="Cotton P."/>
            <person name="Danchin E.G."/>
            <person name="Da Silva C."/>
            <person name="Gautier A."/>
            <person name="Giraud C."/>
            <person name="Giraud T."/>
            <person name="Gonzalez C."/>
            <person name="Grossetete S."/>
            <person name="Guldener U."/>
            <person name="Henrissat B."/>
            <person name="Howlett B.J."/>
            <person name="Kodira C."/>
            <person name="Kretschmer M."/>
            <person name="Lappartient A."/>
            <person name="Leroch M."/>
            <person name="Levis C."/>
            <person name="Mauceli E."/>
            <person name="Neuveglise C."/>
            <person name="Oeser B."/>
            <person name="Pearson M."/>
            <person name="Poulain J."/>
            <person name="Poussereau N."/>
            <person name="Quesneville H."/>
            <person name="Rascle C."/>
            <person name="Schumacher J."/>
            <person name="Segurens B."/>
            <person name="Sexton A."/>
            <person name="Silva E."/>
            <person name="Sirven C."/>
            <person name="Soanes D.M."/>
            <person name="Talbot N.J."/>
            <person name="Templeton M."/>
            <person name="Yandava C."/>
            <person name="Yarden O."/>
            <person name="Zeng Q."/>
            <person name="Rollins J.A."/>
            <person name="Lebrun M.H."/>
            <person name="Dickman M."/>
        </authorList>
    </citation>
    <scope>NUCLEOTIDE SEQUENCE [LARGE SCALE GENOMIC DNA]</scope>
    <source>
        <strain evidence="3">T4</strain>
    </source>
</reference>
<dbReference type="InParanoid" id="G2Y4J1"/>
<dbReference type="HOGENOM" id="CLU_2960468_0_0_1"/>
<accession>G2Y4J1</accession>